<name>A0A561R382_9HYPH</name>
<proteinExistence type="predicted"/>
<dbReference type="EMBL" id="VIWP01000002">
    <property type="protein sequence ID" value="TWF57080.1"/>
    <property type="molecule type" value="Genomic_DNA"/>
</dbReference>
<dbReference type="PROSITE" id="PS50995">
    <property type="entry name" value="HTH_MARR_2"/>
    <property type="match status" value="1"/>
</dbReference>
<dbReference type="SMART" id="SM00347">
    <property type="entry name" value="HTH_MARR"/>
    <property type="match status" value="1"/>
</dbReference>
<sequence length="179" mass="19801">MTDTVLPITPAATDAVEDLTRISETLGRFRMLMGRRMIARTAIANTVPGLDLSHLDALDVMQRIEGEVTVGAIAEAMRMDPSRGSRIVAELVSRGVLRRDASQQDGRRSLLVMTELGCRLQAERRAVKASVLEEVLDGWSEEELAAFSHLFEKFIGRFETTYLYASRTEGGEAELTGTR</sequence>
<dbReference type="RefSeq" id="WP_145635303.1">
    <property type="nucleotide sequence ID" value="NZ_VIWP01000002.1"/>
</dbReference>
<evidence type="ECO:0000313" key="3">
    <source>
        <dbReference type="Proteomes" id="UP000320653"/>
    </source>
</evidence>
<reference evidence="2 3" key="1">
    <citation type="submission" date="2019-06" db="EMBL/GenBank/DDBJ databases">
        <title>Sorghum-associated microbial communities from plants grown in Nebraska, USA.</title>
        <authorList>
            <person name="Schachtman D."/>
        </authorList>
    </citation>
    <scope>NUCLEOTIDE SEQUENCE [LARGE SCALE GENOMIC DNA]</scope>
    <source>
        <strain evidence="2 3">1225</strain>
    </source>
</reference>
<dbReference type="InterPro" id="IPR039422">
    <property type="entry name" value="MarR/SlyA-like"/>
</dbReference>
<dbReference type="GO" id="GO:0003700">
    <property type="term" value="F:DNA-binding transcription factor activity"/>
    <property type="evidence" value="ECO:0007669"/>
    <property type="project" value="InterPro"/>
</dbReference>
<dbReference type="GO" id="GO:0006950">
    <property type="term" value="P:response to stress"/>
    <property type="evidence" value="ECO:0007669"/>
    <property type="project" value="TreeGrafter"/>
</dbReference>
<dbReference type="PANTHER" id="PTHR33164:SF57">
    <property type="entry name" value="MARR-FAMILY TRANSCRIPTIONAL REGULATOR"/>
    <property type="match status" value="1"/>
</dbReference>
<evidence type="ECO:0000259" key="1">
    <source>
        <dbReference type="PROSITE" id="PS50995"/>
    </source>
</evidence>
<dbReference type="InterPro" id="IPR036390">
    <property type="entry name" value="WH_DNA-bd_sf"/>
</dbReference>
<evidence type="ECO:0000313" key="2">
    <source>
        <dbReference type="EMBL" id="TWF57080.1"/>
    </source>
</evidence>
<comment type="caution">
    <text evidence="2">The sequence shown here is derived from an EMBL/GenBank/DDBJ whole genome shotgun (WGS) entry which is preliminary data.</text>
</comment>
<dbReference type="Proteomes" id="UP000320653">
    <property type="component" value="Unassembled WGS sequence"/>
</dbReference>
<dbReference type="InterPro" id="IPR036388">
    <property type="entry name" value="WH-like_DNA-bd_sf"/>
</dbReference>
<dbReference type="Gene3D" id="1.10.10.10">
    <property type="entry name" value="Winged helix-like DNA-binding domain superfamily/Winged helix DNA-binding domain"/>
    <property type="match status" value="1"/>
</dbReference>
<dbReference type="OrthoDB" id="7774677at2"/>
<dbReference type="PANTHER" id="PTHR33164">
    <property type="entry name" value="TRANSCRIPTIONAL REGULATOR, MARR FAMILY"/>
    <property type="match status" value="1"/>
</dbReference>
<organism evidence="2 3">
    <name type="scientific">Neorhizobium alkalisoli</name>
    <dbReference type="NCBI Taxonomy" id="528178"/>
    <lineage>
        <taxon>Bacteria</taxon>
        <taxon>Pseudomonadati</taxon>
        <taxon>Pseudomonadota</taxon>
        <taxon>Alphaproteobacteria</taxon>
        <taxon>Hyphomicrobiales</taxon>
        <taxon>Rhizobiaceae</taxon>
        <taxon>Rhizobium/Agrobacterium group</taxon>
        <taxon>Neorhizobium</taxon>
    </lineage>
</organism>
<dbReference type="SUPFAM" id="SSF46785">
    <property type="entry name" value="Winged helix' DNA-binding domain"/>
    <property type="match status" value="1"/>
</dbReference>
<keyword evidence="3" id="KW-1185">Reference proteome</keyword>
<dbReference type="AlphaFoldDB" id="A0A561R382"/>
<feature type="domain" description="HTH marR-type" evidence="1">
    <location>
        <begin position="12"/>
        <end position="156"/>
    </location>
</feature>
<dbReference type="InterPro" id="IPR000835">
    <property type="entry name" value="HTH_MarR-typ"/>
</dbReference>
<gene>
    <name evidence="2" type="ORF">FHW37_102720</name>
</gene>
<dbReference type="PRINTS" id="PR00598">
    <property type="entry name" value="HTHMARR"/>
</dbReference>
<protein>
    <submittedName>
        <fullName evidence="2">MarR family transcriptional regulator</fullName>
    </submittedName>
</protein>
<accession>A0A561R382</accession>
<dbReference type="Pfam" id="PF12802">
    <property type="entry name" value="MarR_2"/>
    <property type="match status" value="1"/>
</dbReference>